<keyword evidence="3" id="KW-1185">Reference proteome</keyword>
<reference evidence="2" key="4">
    <citation type="submission" date="2019-03" db="UniProtKB">
        <authorList>
            <consortium name="EnsemblPlants"/>
        </authorList>
    </citation>
    <scope>IDENTIFICATION</scope>
</reference>
<protein>
    <submittedName>
        <fullName evidence="2">Uncharacterized protein</fullName>
    </submittedName>
</protein>
<dbReference type="AlphaFoldDB" id="A0A453FDQ0"/>
<reference evidence="2" key="3">
    <citation type="journal article" date="2017" name="Nature">
        <title>Genome sequence of the progenitor of the wheat D genome Aegilops tauschii.</title>
        <authorList>
            <person name="Luo M.C."/>
            <person name="Gu Y.Q."/>
            <person name="Puiu D."/>
            <person name="Wang H."/>
            <person name="Twardziok S.O."/>
            <person name="Deal K.R."/>
            <person name="Huo N."/>
            <person name="Zhu T."/>
            <person name="Wang L."/>
            <person name="Wang Y."/>
            <person name="McGuire P.E."/>
            <person name="Liu S."/>
            <person name="Long H."/>
            <person name="Ramasamy R.K."/>
            <person name="Rodriguez J.C."/>
            <person name="Van S.L."/>
            <person name="Yuan L."/>
            <person name="Wang Z."/>
            <person name="Xia Z."/>
            <person name="Xiao L."/>
            <person name="Anderson O.D."/>
            <person name="Ouyang S."/>
            <person name="Liang Y."/>
            <person name="Zimin A.V."/>
            <person name="Pertea G."/>
            <person name="Qi P."/>
            <person name="Bennetzen J.L."/>
            <person name="Dai X."/>
            <person name="Dawson M.W."/>
            <person name="Muller H.G."/>
            <person name="Kugler K."/>
            <person name="Rivarola-Duarte L."/>
            <person name="Spannagl M."/>
            <person name="Mayer K.F.X."/>
            <person name="Lu F.H."/>
            <person name="Bevan M.W."/>
            <person name="Leroy P."/>
            <person name="Li P."/>
            <person name="You F.M."/>
            <person name="Sun Q."/>
            <person name="Liu Z."/>
            <person name="Lyons E."/>
            <person name="Wicker T."/>
            <person name="Salzberg S.L."/>
            <person name="Devos K.M."/>
            <person name="Dvorak J."/>
        </authorList>
    </citation>
    <scope>NUCLEOTIDE SEQUENCE [LARGE SCALE GENOMIC DNA]</scope>
    <source>
        <strain evidence="2">cv. AL8/78</strain>
    </source>
</reference>
<feature type="region of interest" description="Disordered" evidence="1">
    <location>
        <begin position="36"/>
        <end position="71"/>
    </location>
</feature>
<dbReference type="Proteomes" id="UP000015105">
    <property type="component" value="Chromosome 3D"/>
</dbReference>
<reference evidence="3" key="1">
    <citation type="journal article" date="2014" name="Science">
        <title>Ancient hybridizations among the ancestral genomes of bread wheat.</title>
        <authorList>
            <consortium name="International Wheat Genome Sequencing Consortium,"/>
            <person name="Marcussen T."/>
            <person name="Sandve S.R."/>
            <person name="Heier L."/>
            <person name="Spannagl M."/>
            <person name="Pfeifer M."/>
            <person name="Jakobsen K.S."/>
            <person name="Wulff B.B."/>
            <person name="Steuernagel B."/>
            <person name="Mayer K.F."/>
            <person name="Olsen O.A."/>
        </authorList>
    </citation>
    <scope>NUCLEOTIDE SEQUENCE [LARGE SCALE GENOMIC DNA]</scope>
    <source>
        <strain evidence="3">cv. AL8/78</strain>
    </source>
</reference>
<dbReference type="Gramene" id="AET3Gv20648900.7">
    <property type="protein sequence ID" value="AET3Gv20648900.7"/>
    <property type="gene ID" value="AET3Gv20648900"/>
</dbReference>
<proteinExistence type="predicted"/>
<organism evidence="2 3">
    <name type="scientific">Aegilops tauschii subsp. strangulata</name>
    <name type="common">Goatgrass</name>
    <dbReference type="NCBI Taxonomy" id="200361"/>
    <lineage>
        <taxon>Eukaryota</taxon>
        <taxon>Viridiplantae</taxon>
        <taxon>Streptophyta</taxon>
        <taxon>Embryophyta</taxon>
        <taxon>Tracheophyta</taxon>
        <taxon>Spermatophyta</taxon>
        <taxon>Magnoliopsida</taxon>
        <taxon>Liliopsida</taxon>
        <taxon>Poales</taxon>
        <taxon>Poaceae</taxon>
        <taxon>BOP clade</taxon>
        <taxon>Pooideae</taxon>
        <taxon>Triticodae</taxon>
        <taxon>Triticeae</taxon>
        <taxon>Triticinae</taxon>
        <taxon>Aegilops</taxon>
    </lineage>
</organism>
<accession>A0A453FDQ0</accession>
<dbReference type="EnsemblPlants" id="AET3Gv20648900.7">
    <property type="protein sequence ID" value="AET3Gv20648900.7"/>
    <property type="gene ID" value="AET3Gv20648900"/>
</dbReference>
<feature type="region of interest" description="Disordered" evidence="1">
    <location>
        <begin position="1"/>
        <end position="21"/>
    </location>
</feature>
<evidence type="ECO:0000313" key="3">
    <source>
        <dbReference type="Proteomes" id="UP000015105"/>
    </source>
</evidence>
<reference evidence="2" key="5">
    <citation type="journal article" date="2021" name="G3 (Bethesda)">
        <title>Aegilops tauschii genome assembly Aet v5.0 features greater sequence contiguity and improved annotation.</title>
        <authorList>
            <person name="Wang L."/>
            <person name="Zhu T."/>
            <person name="Rodriguez J.C."/>
            <person name="Deal K.R."/>
            <person name="Dubcovsky J."/>
            <person name="McGuire P.E."/>
            <person name="Lux T."/>
            <person name="Spannagl M."/>
            <person name="Mayer K.F.X."/>
            <person name="Baldrich P."/>
            <person name="Meyers B.C."/>
            <person name="Huo N."/>
            <person name="Gu Y.Q."/>
            <person name="Zhou H."/>
            <person name="Devos K.M."/>
            <person name="Bennetzen J.L."/>
            <person name="Unver T."/>
            <person name="Budak H."/>
            <person name="Gulick P.J."/>
            <person name="Galiba G."/>
            <person name="Kalapos B."/>
            <person name="Nelson D.R."/>
            <person name="Li P."/>
            <person name="You F.M."/>
            <person name="Luo M.C."/>
            <person name="Dvorak J."/>
        </authorList>
    </citation>
    <scope>NUCLEOTIDE SEQUENCE [LARGE SCALE GENOMIC DNA]</scope>
    <source>
        <strain evidence="2">cv. AL8/78</strain>
    </source>
</reference>
<evidence type="ECO:0000313" key="2">
    <source>
        <dbReference type="EnsemblPlants" id="AET3Gv20648900.7"/>
    </source>
</evidence>
<sequence length="80" mass="8284">TLGQPAYHRAPARPRPRPLDSRSCAACLAVARRLGAAAPPRPPGAPASRRLPLSPLSADSGSKPAVLPGVQPLARFEDLS</sequence>
<name>A0A453FDQ0_AEGTS</name>
<evidence type="ECO:0000256" key="1">
    <source>
        <dbReference type="SAM" id="MobiDB-lite"/>
    </source>
</evidence>
<reference evidence="3" key="2">
    <citation type="journal article" date="2017" name="Nat. Plants">
        <title>The Aegilops tauschii genome reveals multiple impacts of transposons.</title>
        <authorList>
            <person name="Zhao G."/>
            <person name="Zou C."/>
            <person name="Li K."/>
            <person name="Wang K."/>
            <person name="Li T."/>
            <person name="Gao L."/>
            <person name="Zhang X."/>
            <person name="Wang H."/>
            <person name="Yang Z."/>
            <person name="Liu X."/>
            <person name="Jiang W."/>
            <person name="Mao L."/>
            <person name="Kong X."/>
            <person name="Jiao Y."/>
            <person name="Jia J."/>
        </authorList>
    </citation>
    <scope>NUCLEOTIDE SEQUENCE [LARGE SCALE GENOMIC DNA]</scope>
    <source>
        <strain evidence="3">cv. AL8/78</strain>
    </source>
</reference>